<keyword evidence="3 5" id="KW-0694">RNA-binding</keyword>
<dbReference type="GO" id="GO:0006364">
    <property type="term" value="P:rRNA processing"/>
    <property type="evidence" value="ECO:0007669"/>
    <property type="project" value="UniProtKB-KW"/>
</dbReference>
<dbReference type="OrthoDB" id="10251401at2759"/>
<reference evidence="13" key="1">
    <citation type="submission" date="2014-12" db="EMBL/GenBank/DDBJ databases">
        <title>Genome Sequence of Valsa Canker Pathogens Uncovers a Specific Adaption of Colonization on Woody Bark.</title>
        <authorList>
            <person name="Yin Z."/>
            <person name="Liu H."/>
            <person name="Gao X."/>
            <person name="Li Z."/>
            <person name="Song N."/>
            <person name="Ke X."/>
            <person name="Dai Q."/>
            <person name="Wu Y."/>
            <person name="Sun Y."/>
            <person name="Xu J.-R."/>
            <person name="Kang Z.K."/>
            <person name="Wang L."/>
            <person name="Huang L."/>
        </authorList>
    </citation>
    <scope>NUCLEOTIDE SEQUENCE [LARGE SCALE GENOMIC DNA]</scope>
    <source>
        <strain evidence="13">03-8</strain>
    </source>
</reference>
<dbReference type="GO" id="GO:0034456">
    <property type="term" value="C:UTP-C complex"/>
    <property type="evidence" value="ECO:0007669"/>
    <property type="project" value="TreeGrafter"/>
</dbReference>
<keyword evidence="5" id="KW-0690">Ribosome biogenesis</keyword>
<evidence type="ECO:0000256" key="6">
    <source>
        <dbReference type="SAM" id="MobiDB-lite"/>
    </source>
</evidence>
<evidence type="ECO:0000256" key="4">
    <source>
        <dbReference type="ARBA" id="ARBA00023242"/>
    </source>
</evidence>
<evidence type="ECO:0000259" key="7">
    <source>
        <dbReference type="Pfam" id="PF03813"/>
    </source>
</evidence>
<keyword evidence="4 5" id="KW-0539">Nucleus</keyword>
<comment type="similarity">
    <text evidence="2 5">Belongs to the NRAP family.</text>
</comment>
<dbReference type="PANTHER" id="PTHR17972">
    <property type="entry name" value="NUCLEOLAR RNA-ASSOCIATED PROTEIN"/>
    <property type="match status" value="1"/>
</dbReference>
<feature type="domain" description="Nrap protein" evidence="7">
    <location>
        <begin position="163"/>
        <end position="298"/>
    </location>
</feature>
<name>A0A194W6T6_CYTMA</name>
<evidence type="ECO:0000259" key="12">
    <source>
        <dbReference type="Pfam" id="PF17407"/>
    </source>
</evidence>
<evidence type="ECO:0000313" key="13">
    <source>
        <dbReference type="EMBL" id="KUI71962.1"/>
    </source>
</evidence>
<comment type="subcellular location">
    <subcellularLocation>
        <location evidence="1 5">Nucleus</location>
        <location evidence="1 5">Nucleolus</location>
    </subcellularLocation>
</comment>
<feature type="compositionally biased region" description="Basic residues" evidence="6">
    <location>
        <begin position="1"/>
        <end position="11"/>
    </location>
</feature>
<evidence type="ECO:0000259" key="9">
    <source>
        <dbReference type="Pfam" id="PF17404"/>
    </source>
</evidence>
<dbReference type="Pfam" id="PF17403">
    <property type="entry name" value="Nrap_D2"/>
    <property type="match status" value="1"/>
</dbReference>
<dbReference type="InterPro" id="IPR005554">
    <property type="entry name" value="NOL6/Upt22"/>
</dbReference>
<evidence type="ECO:0000256" key="3">
    <source>
        <dbReference type="ARBA" id="ARBA00022884"/>
    </source>
</evidence>
<dbReference type="PANTHER" id="PTHR17972:SF0">
    <property type="entry name" value="NUCLEOLAR PROTEIN 6"/>
    <property type="match status" value="1"/>
</dbReference>
<evidence type="ECO:0000259" key="11">
    <source>
        <dbReference type="Pfam" id="PF17406"/>
    </source>
</evidence>
<dbReference type="Gene3D" id="3.30.70.3030">
    <property type="match status" value="1"/>
</dbReference>
<keyword evidence="14" id="KW-1185">Reference proteome</keyword>
<feature type="domain" description="Nrap protein" evidence="8">
    <location>
        <begin position="302"/>
        <end position="445"/>
    </location>
</feature>
<evidence type="ECO:0000259" key="10">
    <source>
        <dbReference type="Pfam" id="PF17405"/>
    </source>
</evidence>
<feature type="domain" description="Nrap protein" evidence="12">
    <location>
        <begin position="973"/>
        <end position="1109"/>
    </location>
</feature>
<dbReference type="Gene3D" id="1.10.1410.10">
    <property type="match status" value="1"/>
</dbReference>
<dbReference type="GO" id="GO:0032040">
    <property type="term" value="C:small-subunit processome"/>
    <property type="evidence" value="ECO:0007669"/>
    <property type="project" value="TreeGrafter"/>
</dbReference>
<dbReference type="Pfam" id="PF17404">
    <property type="entry name" value="Nrap_D3"/>
    <property type="match status" value="1"/>
</dbReference>
<gene>
    <name evidence="13" type="ORF">VM1G_07952</name>
</gene>
<dbReference type="Proteomes" id="UP000078559">
    <property type="component" value="Chromosome 8"/>
</dbReference>
<dbReference type="GO" id="GO:0003723">
    <property type="term" value="F:RNA binding"/>
    <property type="evidence" value="ECO:0007669"/>
    <property type="project" value="UniProtKB-KW"/>
</dbReference>
<organism evidence="13 14">
    <name type="scientific">Cytospora mali</name>
    <name type="common">Apple Valsa canker fungus</name>
    <name type="synonym">Valsa mali</name>
    <dbReference type="NCBI Taxonomy" id="578113"/>
    <lineage>
        <taxon>Eukaryota</taxon>
        <taxon>Fungi</taxon>
        <taxon>Dikarya</taxon>
        <taxon>Ascomycota</taxon>
        <taxon>Pezizomycotina</taxon>
        <taxon>Sordariomycetes</taxon>
        <taxon>Sordariomycetidae</taxon>
        <taxon>Diaporthales</taxon>
        <taxon>Cytosporaceae</taxon>
        <taxon>Cytospora</taxon>
    </lineage>
</organism>
<dbReference type="InterPro" id="IPR035371">
    <property type="entry name" value="Nrap_D6"/>
</dbReference>
<feature type="region of interest" description="Disordered" evidence="6">
    <location>
        <begin position="1"/>
        <end position="29"/>
    </location>
</feature>
<evidence type="ECO:0000313" key="14">
    <source>
        <dbReference type="Proteomes" id="UP000078559"/>
    </source>
</evidence>
<sequence>MDPNPAKRRKIQHQEPHDPSNGSAALEAAATAGTSGPSTFVLQTQELLKEVRIDYNKYFAGADEFLHRVKSTIEVISPQEPTPVSFPLHLLDYALAHVLISALQIYQASKTLAKKHNVLVPFPDPKPTKDSPYKVSFAKPSQFNVVGSYVSRTLIKSQGRHAIDMIVEIPKDLFQEKDYLDLRYFYKRAYYLAVLTASLRDELGSSAGLTYEYSNGNQLLPVLVLTPKGTQKEYQVRIIPCAPEGLFPPRKLLPTSCCIRSASEADGEAKTPTPFYNSTLKAESYYISYLKQLRQAEKTCPAFKDACILGRVWLSQRGFGGPVSKGGFGHFEWAILTTLLLQGGGRRKGVAPLSPSLSGTQIFKAVVQYLASVDLSKKPLIFGTSSQGIEASKETGPVIFDAVRQLNIAHKMSSWSAAMLQQHAKWTYTSLADQDADQFSSAFIIKADLPLQSYDALVQVERAPSAGEGNLHDYRGASWAYRDKVARVLKKALGDRVQLVHVQDVDDAEQTAWDLKSAPPSESSAILVGLLFNTANMSRQVDHGPAVEEKEAAKKFRQFWGEKSELRRFKDGSILESLIWAQSSPLGLCEEIARYILKLHLKFHDEDLVVHGKGFSAVVPVKATDLSSFQAARQAFQTFERDLRDLGDNLPLQIRQVAAAAPELRLASVRVPLNTSKAAAQPMDTTIYFEASGKWPDNLAAIQRTKIAFLLRIGELLAESKPRVTCQVGLEEAQTEIENLAFLDATYDDGAVFRLRIHSDLEESLLERRTKDKTLDQRVRTQGAQLLASFKRQYTHLPLHTQTISTFCSRFPALSPTIRLVKRWFDSHKLSCHFLEEMVELVALRVFLEPYPWQAPSSGMTGFLRTLQFLSRWDWRTEPLTLDTSGELSGAERSAIETRLEAWRKLDPSMSHTTLVVATSHDPSGTAYTIHDGRPWPSKVVATRMTTLARSACKVVKEKGIDLEPKILFQPSLKDYDILIHLNGKVMKSIARGDDGPKQTQFKNLDGRTGKIAQPIVEQPAKALLQQLDALFSGPVLFFHGGPEDVVIAGIWNPQIQRRTFRVNLPCSFKPVGTGKGDAGDEGEELVEVNREAIIAEIARIGGDCIESIESKRS</sequence>
<dbReference type="Pfam" id="PF17405">
    <property type="entry name" value="Nrap_D4"/>
    <property type="match status" value="1"/>
</dbReference>
<dbReference type="InterPro" id="IPR035367">
    <property type="entry name" value="Nrap_D2"/>
</dbReference>
<protein>
    <recommendedName>
        <fullName evidence="5">U3 small nucleolar RNA-associated protein 22</fullName>
    </recommendedName>
</protein>
<keyword evidence="5" id="KW-0687">Ribonucleoprotein</keyword>
<dbReference type="GO" id="GO:0006409">
    <property type="term" value="P:tRNA export from nucleus"/>
    <property type="evidence" value="ECO:0007669"/>
    <property type="project" value="TreeGrafter"/>
</dbReference>
<proteinExistence type="inferred from homology"/>
<keyword evidence="5" id="KW-0698">rRNA processing</keyword>
<dbReference type="Pfam" id="PF17406">
    <property type="entry name" value="Nrap_D5"/>
    <property type="match status" value="1"/>
</dbReference>
<dbReference type="SMR" id="A0A194W6T6"/>
<feature type="domain" description="Nrap protein" evidence="10">
    <location>
        <begin position="622"/>
        <end position="808"/>
    </location>
</feature>
<evidence type="ECO:0000259" key="8">
    <source>
        <dbReference type="Pfam" id="PF17403"/>
    </source>
</evidence>
<accession>A0A194W6T6</accession>
<feature type="domain" description="Nrap protein" evidence="9">
    <location>
        <begin position="451"/>
        <end position="602"/>
    </location>
</feature>
<dbReference type="GO" id="GO:0032545">
    <property type="term" value="C:CURI complex"/>
    <property type="evidence" value="ECO:0007669"/>
    <property type="project" value="TreeGrafter"/>
</dbReference>
<feature type="domain" description="Nrap protein" evidence="11">
    <location>
        <begin position="811"/>
        <end position="971"/>
    </location>
</feature>
<dbReference type="InterPro" id="IPR035369">
    <property type="entry name" value="Nrap_D4"/>
</dbReference>
<evidence type="ECO:0000256" key="5">
    <source>
        <dbReference type="RuleBase" id="RU364032"/>
    </source>
</evidence>
<dbReference type="InterPro" id="IPR035370">
    <property type="entry name" value="Nrap_D5"/>
</dbReference>
<evidence type="ECO:0000256" key="2">
    <source>
        <dbReference type="ARBA" id="ARBA00006674"/>
    </source>
</evidence>
<dbReference type="Pfam" id="PF17407">
    <property type="entry name" value="Nrap_D6"/>
    <property type="match status" value="1"/>
</dbReference>
<dbReference type="AlphaFoldDB" id="A0A194W6T6"/>
<dbReference type="InterPro" id="IPR035368">
    <property type="entry name" value="Nrap_D3"/>
</dbReference>
<dbReference type="InterPro" id="IPR035082">
    <property type="entry name" value="Nrap_D1"/>
</dbReference>
<dbReference type="EMBL" id="CM003105">
    <property type="protein sequence ID" value="KUI71962.1"/>
    <property type="molecule type" value="Genomic_DNA"/>
</dbReference>
<evidence type="ECO:0000256" key="1">
    <source>
        <dbReference type="ARBA" id="ARBA00004604"/>
    </source>
</evidence>
<dbReference type="Pfam" id="PF03813">
    <property type="entry name" value="Nrap"/>
    <property type="match status" value="1"/>
</dbReference>